<evidence type="ECO:0000313" key="4">
    <source>
        <dbReference type="EMBL" id="KAK5785280.1"/>
    </source>
</evidence>
<dbReference type="PANTHER" id="PTHR46033">
    <property type="entry name" value="PROTEIN MAIN-LIKE 2"/>
    <property type="match status" value="1"/>
</dbReference>
<dbReference type="PANTHER" id="PTHR46033:SF8">
    <property type="entry name" value="PROTEIN MAINTENANCE OF MERISTEMS-LIKE"/>
    <property type="match status" value="1"/>
</dbReference>
<name>A0ABR0N625_GOSAR</name>
<dbReference type="EMBL" id="JARKNE010000011">
    <property type="protein sequence ID" value="KAK5785280.1"/>
    <property type="molecule type" value="Genomic_DNA"/>
</dbReference>
<evidence type="ECO:0000256" key="2">
    <source>
        <dbReference type="SAM" id="Phobius"/>
    </source>
</evidence>
<accession>A0ABR0N625</accession>
<comment type="caution">
    <text evidence="4">The sequence shown here is derived from an EMBL/GenBank/DDBJ whole genome shotgun (WGS) entry which is preliminary data.</text>
</comment>
<evidence type="ECO:0000256" key="1">
    <source>
        <dbReference type="SAM" id="MobiDB-lite"/>
    </source>
</evidence>
<gene>
    <name evidence="4" type="ORF">PVK06_039847</name>
</gene>
<proteinExistence type="predicted"/>
<dbReference type="InterPro" id="IPR044824">
    <property type="entry name" value="MAIN-like"/>
</dbReference>
<dbReference type="Proteomes" id="UP001358586">
    <property type="component" value="Chromosome 11"/>
</dbReference>
<keyword evidence="2" id="KW-0812">Transmembrane</keyword>
<reference evidence="4 5" key="1">
    <citation type="submission" date="2023-03" db="EMBL/GenBank/DDBJ databases">
        <title>WGS of Gossypium arboreum.</title>
        <authorList>
            <person name="Yu D."/>
        </authorList>
    </citation>
    <scope>NUCLEOTIDE SEQUENCE [LARGE SCALE GENOMIC DNA]</scope>
    <source>
        <tissue evidence="4">Leaf</tissue>
    </source>
</reference>
<feature type="region of interest" description="Disordered" evidence="1">
    <location>
        <begin position="259"/>
        <end position="283"/>
    </location>
</feature>
<feature type="domain" description="Aminotransferase-like plant mobile" evidence="3">
    <location>
        <begin position="3"/>
        <end position="115"/>
    </location>
</feature>
<feature type="transmembrane region" description="Helical" evidence="2">
    <location>
        <begin position="137"/>
        <end position="159"/>
    </location>
</feature>
<sequence>MRANLISTLVERWCSETHTFIMPCGECTITLEDVIMQLGLRVDGAVVTGRSKVLEPSVLCHRLLGQSPSDREQNFTYLTLTWLRANFKELSSTATEHEVMCATRAYIVQLIVKVTTGDRRCWPYCTLSFTKQQNTGLVTWLVVLFLWMSYSALNIATLIPQWVHAKVHMWYINTSMLNFSTIELCDNLGVDNLCQSSHNNLLMSTSTSYHPNIGGSSSYHSDMGGSSSYHPNISGSSSFHLEQPPISFDMFGNNMYSTPPQATFDPAVDPPDVYNTPQHPPCQ</sequence>
<evidence type="ECO:0000313" key="5">
    <source>
        <dbReference type="Proteomes" id="UP001358586"/>
    </source>
</evidence>
<protein>
    <recommendedName>
        <fullName evidence="3">Aminotransferase-like plant mobile domain-containing protein</fullName>
    </recommendedName>
</protein>
<organism evidence="4 5">
    <name type="scientific">Gossypium arboreum</name>
    <name type="common">Tree cotton</name>
    <name type="synonym">Gossypium nanking</name>
    <dbReference type="NCBI Taxonomy" id="29729"/>
    <lineage>
        <taxon>Eukaryota</taxon>
        <taxon>Viridiplantae</taxon>
        <taxon>Streptophyta</taxon>
        <taxon>Embryophyta</taxon>
        <taxon>Tracheophyta</taxon>
        <taxon>Spermatophyta</taxon>
        <taxon>Magnoliopsida</taxon>
        <taxon>eudicotyledons</taxon>
        <taxon>Gunneridae</taxon>
        <taxon>Pentapetalae</taxon>
        <taxon>rosids</taxon>
        <taxon>malvids</taxon>
        <taxon>Malvales</taxon>
        <taxon>Malvaceae</taxon>
        <taxon>Malvoideae</taxon>
        <taxon>Gossypium</taxon>
    </lineage>
</organism>
<keyword evidence="2" id="KW-1133">Transmembrane helix</keyword>
<dbReference type="Pfam" id="PF10536">
    <property type="entry name" value="PMD"/>
    <property type="match status" value="1"/>
</dbReference>
<keyword evidence="5" id="KW-1185">Reference proteome</keyword>
<evidence type="ECO:0000259" key="3">
    <source>
        <dbReference type="Pfam" id="PF10536"/>
    </source>
</evidence>
<dbReference type="InterPro" id="IPR019557">
    <property type="entry name" value="AminoTfrase-like_pln_mobile"/>
</dbReference>
<keyword evidence="2" id="KW-0472">Membrane</keyword>